<evidence type="ECO:0000313" key="2">
    <source>
        <dbReference type="EMBL" id="GBM70304.1"/>
    </source>
</evidence>
<accession>A0A4Y2HXQ4</accession>
<dbReference type="AlphaFoldDB" id="A0A4Y2HXQ4"/>
<gene>
    <name evidence="2" type="ORF">AVEN_262522_1</name>
</gene>
<protein>
    <submittedName>
        <fullName evidence="2">Uncharacterized protein</fullName>
    </submittedName>
</protein>
<reference evidence="2 3" key="1">
    <citation type="journal article" date="2019" name="Sci. Rep.">
        <title>Orb-weaving spider Araneus ventricosus genome elucidates the spidroin gene catalogue.</title>
        <authorList>
            <person name="Kono N."/>
            <person name="Nakamura H."/>
            <person name="Ohtoshi R."/>
            <person name="Moran D.A.P."/>
            <person name="Shinohara A."/>
            <person name="Yoshida Y."/>
            <person name="Fujiwara M."/>
            <person name="Mori M."/>
            <person name="Tomita M."/>
            <person name="Arakawa K."/>
        </authorList>
    </citation>
    <scope>NUCLEOTIDE SEQUENCE [LARGE SCALE GENOMIC DNA]</scope>
</reference>
<proteinExistence type="predicted"/>
<evidence type="ECO:0000256" key="1">
    <source>
        <dbReference type="SAM" id="MobiDB-lite"/>
    </source>
</evidence>
<comment type="caution">
    <text evidence="2">The sequence shown here is derived from an EMBL/GenBank/DDBJ whole genome shotgun (WGS) entry which is preliminary data.</text>
</comment>
<keyword evidence="3" id="KW-1185">Reference proteome</keyword>
<name>A0A4Y2HXQ4_ARAVE</name>
<dbReference type="Proteomes" id="UP000499080">
    <property type="component" value="Unassembled WGS sequence"/>
</dbReference>
<dbReference type="EMBL" id="BGPR01002244">
    <property type="protein sequence ID" value="GBM70304.1"/>
    <property type="molecule type" value="Genomic_DNA"/>
</dbReference>
<organism evidence="2 3">
    <name type="scientific">Araneus ventricosus</name>
    <name type="common">Orbweaver spider</name>
    <name type="synonym">Epeira ventricosa</name>
    <dbReference type="NCBI Taxonomy" id="182803"/>
    <lineage>
        <taxon>Eukaryota</taxon>
        <taxon>Metazoa</taxon>
        <taxon>Ecdysozoa</taxon>
        <taxon>Arthropoda</taxon>
        <taxon>Chelicerata</taxon>
        <taxon>Arachnida</taxon>
        <taxon>Araneae</taxon>
        <taxon>Araneomorphae</taxon>
        <taxon>Entelegynae</taxon>
        <taxon>Araneoidea</taxon>
        <taxon>Araneidae</taxon>
        <taxon>Araneus</taxon>
    </lineage>
</organism>
<feature type="region of interest" description="Disordered" evidence="1">
    <location>
        <begin position="1"/>
        <end position="49"/>
    </location>
</feature>
<evidence type="ECO:0000313" key="3">
    <source>
        <dbReference type="Proteomes" id="UP000499080"/>
    </source>
</evidence>
<sequence>MRKTPNNRKPVLSSGYNSQMKPDMRKTPNNRKPVLSSGYNSQMKPDMKKPLNNRKPVIFAIPAIASVQVWLNALKAANAPVNDLMLWDSVNMHEKYNHGVARAALLTFSRHLWYLTGEVVTFSLFSKKVPD</sequence>